<evidence type="ECO:0008006" key="3">
    <source>
        <dbReference type="Google" id="ProtNLM"/>
    </source>
</evidence>
<dbReference type="Proteomes" id="UP000276215">
    <property type="component" value="Unassembled WGS sequence"/>
</dbReference>
<dbReference type="InterPro" id="IPR036291">
    <property type="entry name" value="NAD(P)-bd_dom_sf"/>
</dbReference>
<evidence type="ECO:0000313" key="2">
    <source>
        <dbReference type="Proteomes" id="UP000276215"/>
    </source>
</evidence>
<dbReference type="AlphaFoldDB" id="A0A3N4JC44"/>
<dbReference type="EMBL" id="ML120420">
    <property type="protein sequence ID" value="RPA95853.1"/>
    <property type="molecule type" value="Genomic_DNA"/>
</dbReference>
<dbReference type="SUPFAM" id="SSF51735">
    <property type="entry name" value="NAD(P)-binding Rossmann-fold domains"/>
    <property type="match status" value="1"/>
</dbReference>
<sequence>MASLPNQDGHLAYFLRRLVSIPPFTPPTSPPTVLLIGANTGIGLAAAEILLSPSGLENLLLRDDPQCGKIPTDKTAPITLLPGRRQDRVFQARLIRLLFRSRVHREFEWDELHINRVALSLAIAKPPPSRFLLPLLLLLLPNTPDYHSVHQTATTSAPPLSTLLRASDTGILSYLNNPTHYSHNTAYLTSKLLGILFARALSEKLNPAEILNMVNPGVARTALFRDRWWWFRLSVWFLGRSVHVAAGVVIQGALGDEGVVHGGFSL</sequence>
<name>A0A3N4JC44_9PEZI</name>
<protein>
    <recommendedName>
        <fullName evidence="3">NAD(P)-binding protein</fullName>
    </recommendedName>
</protein>
<dbReference type="STRING" id="1336337.A0A3N4JC44"/>
<reference evidence="1 2" key="1">
    <citation type="journal article" date="2018" name="Nat. Ecol. Evol.">
        <title>Pezizomycetes genomes reveal the molecular basis of ectomycorrhizal truffle lifestyle.</title>
        <authorList>
            <person name="Murat C."/>
            <person name="Payen T."/>
            <person name="Noel B."/>
            <person name="Kuo A."/>
            <person name="Morin E."/>
            <person name="Chen J."/>
            <person name="Kohler A."/>
            <person name="Krizsan K."/>
            <person name="Balestrini R."/>
            <person name="Da Silva C."/>
            <person name="Montanini B."/>
            <person name="Hainaut M."/>
            <person name="Levati E."/>
            <person name="Barry K.W."/>
            <person name="Belfiori B."/>
            <person name="Cichocki N."/>
            <person name="Clum A."/>
            <person name="Dockter R.B."/>
            <person name="Fauchery L."/>
            <person name="Guy J."/>
            <person name="Iotti M."/>
            <person name="Le Tacon F."/>
            <person name="Lindquist E.A."/>
            <person name="Lipzen A."/>
            <person name="Malagnac F."/>
            <person name="Mello A."/>
            <person name="Molinier V."/>
            <person name="Miyauchi S."/>
            <person name="Poulain J."/>
            <person name="Riccioni C."/>
            <person name="Rubini A."/>
            <person name="Sitrit Y."/>
            <person name="Splivallo R."/>
            <person name="Traeger S."/>
            <person name="Wang M."/>
            <person name="Zifcakova L."/>
            <person name="Wipf D."/>
            <person name="Zambonelli A."/>
            <person name="Paolocci F."/>
            <person name="Nowrousian M."/>
            <person name="Ottonello S."/>
            <person name="Baldrian P."/>
            <person name="Spatafora J.W."/>
            <person name="Henrissat B."/>
            <person name="Nagy L.G."/>
            <person name="Aury J.M."/>
            <person name="Wincker P."/>
            <person name="Grigoriev I.V."/>
            <person name="Bonfante P."/>
            <person name="Martin F.M."/>
        </authorList>
    </citation>
    <scope>NUCLEOTIDE SEQUENCE [LARGE SCALE GENOMIC DNA]</scope>
    <source>
        <strain evidence="1 2">120613-1</strain>
    </source>
</reference>
<dbReference type="Gene3D" id="3.40.50.720">
    <property type="entry name" value="NAD(P)-binding Rossmann-like Domain"/>
    <property type="match status" value="1"/>
</dbReference>
<keyword evidence="2" id="KW-1185">Reference proteome</keyword>
<dbReference type="OrthoDB" id="542013at2759"/>
<accession>A0A3N4JC44</accession>
<gene>
    <name evidence="1" type="ORF">L873DRAFT_1845690</name>
</gene>
<organism evidence="1 2">
    <name type="scientific">Choiromyces venosus 120613-1</name>
    <dbReference type="NCBI Taxonomy" id="1336337"/>
    <lineage>
        <taxon>Eukaryota</taxon>
        <taxon>Fungi</taxon>
        <taxon>Dikarya</taxon>
        <taxon>Ascomycota</taxon>
        <taxon>Pezizomycotina</taxon>
        <taxon>Pezizomycetes</taxon>
        <taxon>Pezizales</taxon>
        <taxon>Tuberaceae</taxon>
        <taxon>Choiromyces</taxon>
    </lineage>
</organism>
<evidence type="ECO:0000313" key="1">
    <source>
        <dbReference type="EMBL" id="RPA95853.1"/>
    </source>
</evidence>
<proteinExistence type="predicted"/>